<sequence>MLLKSLPVLILFLGHAHASALANPFPRVDSSHLDKRECIYNCKCRQGVAPGVYCGNCGVIEGCRQLGSACNFDVYQCGHNGNCCDYGPRDSCADRKGPCGKS</sequence>
<evidence type="ECO:0000313" key="3">
    <source>
        <dbReference type="Proteomes" id="UP000244722"/>
    </source>
</evidence>
<keyword evidence="1" id="KW-0732">Signal</keyword>
<accession>A0A2T6ZX27</accession>
<evidence type="ECO:0000256" key="1">
    <source>
        <dbReference type="SAM" id="SignalP"/>
    </source>
</evidence>
<dbReference type="EMBL" id="NESQ01000076">
    <property type="protein sequence ID" value="PUU79994.1"/>
    <property type="molecule type" value="Genomic_DNA"/>
</dbReference>
<feature type="chain" id="PRO_5015657338" evidence="1">
    <location>
        <begin position="23"/>
        <end position="102"/>
    </location>
</feature>
<gene>
    <name evidence="2" type="ORF">B9Z19DRAFT_1080392</name>
</gene>
<protein>
    <submittedName>
        <fullName evidence="2">Uncharacterized protein</fullName>
    </submittedName>
</protein>
<comment type="caution">
    <text evidence="2">The sequence shown here is derived from an EMBL/GenBank/DDBJ whole genome shotgun (WGS) entry which is preliminary data.</text>
</comment>
<feature type="signal peptide" evidence="1">
    <location>
        <begin position="1"/>
        <end position="22"/>
    </location>
</feature>
<evidence type="ECO:0000313" key="2">
    <source>
        <dbReference type="EMBL" id="PUU79994.1"/>
    </source>
</evidence>
<organism evidence="2 3">
    <name type="scientific">Tuber borchii</name>
    <name type="common">White truffle</name>
    <dbReference type="NCBI Taxonomy" id="42251"/>
    <lineage>
        <taxon>Eukaryota</taxon>
        <taxon>Fungi</taxon>
        <taxon>Dikarya</taxon>
        <taxon>Ascomycota</taxon>
        <taxon>Pezizomycotina</taxon>
        <taxon>Pezizomycetes</taxon>
        <taxon>Pezizales</taxon>
        <taxon>Tuberaceae</taxon>
        <taxon>Tuber</taxon>
    </lineage>
</organism>
<dbReference type="Proteomes" id="UP000244722">
    <property type="component" value="Unassembled WGS sequence"/>
</dbReference>
<dbReference type="AlphaFoldDB" id="A0A2T6ZX27"/>
<proteinExistence type="predicted"/>
<reference evidence="2 3" key="1">
    <citation type="submission" date="2017-04" db="EMBL/GenBank/DDBJ databases">
        <title>Draft genome sequence of Tuber borchii Vittad., a whitish edible truffle.</title>
        <authorList>
            <consortium name="DOE Joint Genome Institute"/>
            <person name="Murat C."/>
            <person name="Kuo A."/>
            <person name="Barry K.W."/>
            <person name="Clum A."/>
            <person name="Dockter R.B."/>
            <person name="Fauchery L."/>
            <person name="Iotti M."/>
            <person name="Kohler A."/>
            <person name="Labutti K."/>
            <person name="Lindquist E.A."/>
            <person name="Lipzen A."/>
            <person name="Ohm R.A."/>
            <person name="Wang M."/>
            <person name="Grigoriev I.V."/>
            <person name="Zambonelli A."/>
            <person name="Martin F.M."/>
        </authorList>
    </citation>
    <scope>NUCLEOTIDE SEQUENCE [LARGE SCALE GENOMIC DNA]</scope>
    <source>
        <strain evidence="2 3">Tbo3840</strain>
    </source>
</reference>
<dbReference type="OrthoDB" id="5394791at2759"/>
<name>A0A2T6ZX27_TUBBO</name>
<keyword evidence="3" id="KW-1185">Reference proteome</keyword>